<dbReference type="InterPro" id="IPR032675">
    <property type="entry name" value="LRR_dom_sf"/>
</dbReference>
<dbReference type="KEGG" id="dfa:DFA_04425"/>
<sequence>MLASNKSITALSIANNALIPIKELAMGFSQNSTITILDLTDNCFANYATDMFTSFLEMDSIQHLIIDEPLINPNHHYFTKSKSLIKYYLLDSTCGVPLFFGC</sequence>
<evidence type="ECO:0000313" key="2">
    <source>
        <dbReference type="Proteomes" id="UP000007797"/>
    </source>
</evidence>
<dbReference type="RefSeq" id="XP_004360158.1">
    <property type="nucleotide sequence ID" value="XM_004360101.1"/>
</dbReference>
<proteinExistence type="predicted"/>
<reference evidence="2" key="1">
    <citation type="journal article" date="2011" name="Genome Res.">
        <title>Phylogeny-wide analysis of social amoeba genomes highlights ancient origins for complex intercellular communication.</title>
        <authorList>
            <person name="Heidel A.J."/>
            <person name="Lawal H.M."/>
            <person name="Felder M."/>
            <person name="Schilde C."/>
            <person name="Helps N.R."/>
            <person name="Tunggal B."/>
            <person name="Rivero F."/>
            <person name="John U."/>
            <person name="Schleicher M."/>
            <person name="Eichinger L."/>
            <person name="Platzer M."/>
            <person name="Noegel A.A."/>
            <person name="Schaap P."/>
            <person name="Gloeckner G."/>
        </authorList>
    </citation>
    <scope>NUCLEOTIDE SEQUENCE [LARGE SCALE GENOMIC DNA]</scope>
    <source>
        <strain evidence="2">SH3</strain>
    </source>
</reference>
<name>F4PPJ4_CACFS</name>
<organism evidence="1 2">
    <name type="scientific">Cavenderia fasciculata</name>
    <name type="common">Slime mold</name>
    <name type="synonym">Dictyostelium fasciculatum</name>
    <dbReference type="NCBI Taxonomy" id="261658"/>
    <lineage>
        <taxon>Eukaryota</taxon>
        <taxon>Amoebozoa</taxon>
        <taxon>Evosea</taxon>
        <taxon>Eumycetozoa</taxon>
        <taxon>Dictyostelia</taxon>
        <taxon>Acytosteliales</taxon>
        <taxon>Cavenderiaceae</taxon>
        <taxon>Cavenderia</taxon>
    </lineage>
</organism>
<accession>F4PPJ4</accession>
<gene>
    <name evidence="1" type="ORF">DFA_04425</name>
</gene>
<dbReference type="Proteomes" id="UP000007797">
    <property type="component" value="Unassembled WGS sequence"/>
</dbReference>
<evidence type="ECO:0008006" key="3">
    <source>
        <dbReference type="Google" id="ProtNLM"/>
    </source>
</evidence>
<dbReference type="GeneID" id="14874254"/>
<dbReference type="EMBL" id="GL883009">
    <property type="protein sequence ID" value="EGG22307.1"/>
    <property type="molecule type" value="Genomic_DNA"/>
</dbReference>
<dbReference type="SUPFAM" id="SSF52047">
    <property type="entry name" value="RNI-like"/>
    <property type="match status" value="1"/>
</dbReference>
<evidence type="ECO:0000313" key="1">
    <source>
        <dbReference type="EMBL" id="EGG22307.1"/>
    </source>
</evidence>
<protein>
    <recommendedName>
        <fullName evidence="3">Leucine-rich repeat-containing protein</fullName>
    </recommendedName>
</protein>
<keyword evidence="2" id="KW-1185">Reference proteome</keyword>
<dbReference type="Gene3D" id="3.80.10.10">
    <property type="entry name" value="Ribonuclease Inhibitor"/>
    <property type="match status" value="1"/>
</dbReference>
<dbReference type="AlphaFoldDB" id="F4PPJ4"/>